<dbReference type="InterPro" id="IPR009269">
    <property type="entry name" value="NKAP_C"/>
</dbReference>
<accession>A0AAD9J1F5</accession>
<feature type="compositionally biased region" description="Basic residues" evidence="2">
    <location>
        <begin position="186"/>
        <end position="226"/>
    </location>
</feature>
<feature type="region of interest" description="Disordered" evidence="2">
    <location>
        <begin position="1"/>
        <end position="125"/>
    </location>
</feature>
<evidence type="ECO:0000256" key="2">
    <source>
        <dbReference type="SAM" id="MobiDB-lite"/>
    </source>
</evidence>
<feature type="region of interest" description="Disordered" evidence="2">
    <location>
        <begin position="160"/>
        <end position="243"/>
    </location>
</feature>
<feature type="domain" description="NF-kappa-B-activating protein C-terminal" evidence="3">
    <location>
        <begin position="286"/>
        <end position="385"/>
    </location>
</feature>
<dbReference type="AlphaFoldDB" id="A0AAD9J1F5"/>
<sequence>MTRHSRSRSRSRSRDRYRHRSRSSSLERYQERVRTNNKYRRTRSRSSSPKHKSWHEVRSHKHESQIRHRSRSRSLPKEHSSIHRSRSPIARSIISDHHDHRGGDSYHNYRSLDGEHSKPFGRHGNNMETFFERRRLEREKICSIGVPDMWGVPLEHHEHAEDDSSCSDSGTGSDLSESSSSEEERKKKHKKKSKKHKDSDKKKKKKKSKSKKKKSKKEKKKKKKRKATDTGSGSDTSMDEEEKRIVEQIIKERQIRRAQEEEEETDVVGPLPNSIDDGTAGGLNHMDFGKALLPGEGAAMAAYIAEGKRIPRRGEIGLTSDEIVNYEHMGFVMSGSRHRRMEAVRLRKENQIYSADEKRILQNFNYEERTKRESKILSQFKELVHKKLHNKK</sequence>
<gene>
    <name evidence="4" type="ORF">LSH36_744g01058</name>
</gene>
<dbReference type="GO" id="GO:0003682">
    <property type="term" value="F:chromatin binding"/>
    <property type="evidence" value="ECO:0007669"/>
    <property type="project" value="InterPro"/>
</dbReference>
<name>A0AAD9J1F5_9ANNE</name>
<evidence type="ECO:0000313" key="4">
    <source>
        <dbReference type="EMBL" id="KAK2144604.1"/>
    </source>
</evidence>
<dbReference type="GO" id="GO:0010468">
    <property type="term" value="P:regulation of gene expression"/>
    <property type="evidence" value="ECO:0007669"/>
    <property type="project" value="TreeGrafter"/>
</dbReference>
<keyword evidence="5" id="KW-1185">Reference proteome</keyword>
<feature type="compositionally biased region" description="Low complexity" evidence="2">
    <location>
        <begin position="166"/>
        <end position="179"/>
    </location>
</feature>
<evidence type="ECO:0000313" key="5">
    <source>
        <dbReference type="Proteomes" id="UP001208570"/>
    </source>
</evidence>
<feature type="compositionally biased region" description="Basic residues" evidence="2">
    <location>
        <begin position="35"/>
        <end position="53"/>
    </location>
</feature>
<dbReference type="EMBL" id="JAODUP010000744">
    <property type="protein sequence ID" value="KAK2144604.1"/>
    <property type="molecule type" value="Genomic_DNA"/>
</dbReference>
<protein>
    <recommendedName>
        <fullName evidence="3">NF-kappa-B-activating protein C-terminal domain-containing protein</fullName>
    </recommendedName>
</protein>
<comment type="caution">
    <text evidence="4">The sequence shown here is derived from an EMBL/GenBank/DDBJ whole genome shotgun (WGS) entry which is preliminary data.</text>
</comment>
<evidence type="ECO:0000259" key="3">
    <source>
        <dbReference type="Pfam" id="PF06047"/>
    </source>
</evidence>
<dbReference type="Pfam" id="PF06047">
    <property type="entry name" value="Nkap_C"/>
    <property type="match status" value="1"/>
</dbReference>
<dbReference type="InterPro" id="IPR040466">
    <property type="entry name" value="NKAP"/>
</dbReference>
<proteinExistence type="inferred from homology"/>
<dbReference type="GO" id="GO:0005634">
    <property type="term" value="C:nucleus"/>
    <property type="evidence" value="ECO:0007669"/>
    <property type="project" value="TreeGrafter"/>
</dbReference>
<dbReference type="PANTHER" id="PTHR13087">
    <property type="entry name" value="NF-KAPPA B ACTIVATING PROTEIN"/>
    <property type="match status" value="1"/>
</dbReference>
<feature type="compositionally biased region" description="Basic and acidic residues" evidence="2">
    <location>
        <begin position="54"/>
        <end position="66"/>
    </location>
</feature>
<feature type="compositionally biased region" description="Basic and acidic residues" evidence="2">
    <location>
        <begin position="94"/>
        <end position="104"/>
    </location>
</feature>
<reference evidence="4" key="1">
    <citation type="journal article" date="2023" name="Mol. Biol. Evol.">
        <title>Third-Generation Sequencing Reveals the Adaptive Role of the Epigenome in Three Deep-Sea Polychaetes.</title>
        <authorList>
            <person name="Perez M."/>
            <person name="Aroh O."/>
            <person name="Sun Y."/>
            <person name="Lan Y."/>
            <person name="Juniper S.K."/>
            <person name="Young C.R."/>
            <person name="Angers B."/>
            <person name="Qian P.Y."/>
        </authorList>
    </citation>
    <scope>NUCLEOTIDE SEQUENCE</scope>
    <source>
        <strain evidence="4">P08H-3</strain>
    </source>
</reference>
<evidence type="ECO:0000256" key="1">
    <source>
        <dbReference type="ARBA" id="ARBA00009313"/>
    </source>
</evidence>
<comment type="similarity">
    <text evidence="1">Belongs to the NKAP family.</text>
</comment>
<organism evidence="4 5">
    <name type="scientific">Paralvinella palmiformis</name>
    <dbReference type="NCBI Taxonomy" id="53620"/>
    <lineage>
        <taxon>Eukaryota</taxon>
        <taxon>Metazoa</taxon>
        <taxon>Spiralia</taxon>
        <taxon>Lophotrochozoa</taxon>
        <taxon>Annelida</taxon>
        <taxon>Polychaeta</taxon>
        <taxon>Sedentaria</taxon>
        <taxon>Canalipalpata</taxon>
        <taxon>Terebellida</taxon>
        <taxon>Terebelliformia</taxon>
        <taxon>Alvinellidae</taxon>
        <taxon>Paralvinella</taxon>
    </lineage>
</organism>
<dbReference type="Proteomes" id="UP001208570">
    <property type="component" value="Unassembled WGS sequence"/>
</dbReference>
<feature type="compositionally biased region" description="Basic residues" evidence="2">
    <location>
        <begin position="1"/>
        <end position="22"/>
    </location>
</feature>
<dbReference type="PANTHER" id="PTHR13087:SF0">
    <property type="entry name" value="NFKB ACTIVATING PROTEIN LIKE"/>
    <property type="match status" value="1"/>
</dbReference>